<keyword evidence="3" id="KW-0597">Phosphoprotein</keyword>
<evidence type="ECO:0000256" key="2">
    <source>
        <dbReference type="ARBA" id="ARBA00012438"/>
    </source>
</evidence>
<dbReference type="InterPro" id="IPR003594">
    <property type="entry name" value="HATPase_dom"/>
</dbReference>
<dbReference type="PROSITE" id="PS50109">
    <property type="entry name" value="HIS_KIN"/>
    <property type="match status" value="1"/>
</dbReference>
<evidence type="ECO:0000313" key="9">
    <source>
        <dbReference type="Proteomes" id="UP000321513"/>
    </source>
</evidence>
<comment type="caution">
    <text evidence="8">The sequence shown here is derived from an EMBL/GenBank/DDBJ whole genome shotgun (WGS) entry which is preliminary data.</text>
</comment>
<dbReference type="InterPro" id="IPR036097">
    <property type="entry name" value="HisK_dim/P_sf"/>
</dbReference>
<dbReference type="RefSeq" id="WP_147204324.1">
    <property type="nucleotide sequence ID" value="NZ_BJYT01000009.1"/>
</dbReference>
<proteinExistence type="predicted"/>
<dbReference type="Pfam" id="PF00512">
    <property type="entry name" value="HisKA"/>
    <property type="match status" value="1"/>
</dbReference>
<dbReference type="Pfam" id="PF08447">
    <property type="entry name" value="PAS_3"/>
    <property type="match status" value="1"/>
</dbReference>
<dbReference type="PANTHER" id="PTHR43304">
    <property type="entry name" value="PHYTOCHROME-LIKE PROTEIN CPH1"/>
    <property type="match status" value="1"/>
</dbReference>
<evidence type="ECO:0000256" key="3">
    <source>
        <dbReference type="ARBA" id="ARBA00022553"/>
    </source>
</evidence>
<evidence type="ECO:0000259" key="7">
    <source>
        <dbReference type="PROSITE" id="PS50113"/>
    </source>
</evidence>
<dbReference type="InterPro" id="IPR005467">
    <property type="entry name" value="His_kinase_dom"/>
</dbReference>
<dbReference type="SMART" id="SM00387">
    <property type="entry name" value="HATPase_c"/>
    <property type="match status" value="1"/>
</dbReference>
<evidence type="ECO:0000256" key="4">
    <source>
        <dbReference type="ARBA" id="ARBA00022679"/>
    </source>
</evidence>
<dbReference type="InterPro" id="IPR003661">
    <property type="entry name" value="HisK_dim/P_dom"/>
</dbReference>
<dbReference type="EMBL" id="BJYT01000009">
    <property type="protein sequence ID" value="GEO10219.1"/>
    <property type="molecule type" value="Genomic_DNA"/>
</dbReference>
<dbReference type="PANTHER" id="PTHR43304:SF1">
    <property type="entry name" value="PAC DOMAIN-CONTAINING PROTEIN"/>
    <property type="match status" value="1"/>
</dbReference>
<dbReference type="EC" id="2.7.13.3" evidence="2"/>
<keyword evidence="5" id="KW-0418">Kinase</keyword>
<dbReference type="InterPro" id="IPR052162">
    <property type="entry name" value="Sensor_kinase/Photoreceptor"/>
</dbReference>
<evidence type="ECO:0000256" key="1">
    <source>
        <dbReference type="ARBA" id="ARBA00000085"/>
    </source>
</evidence>
<dbReference type="Pfam" id="PF02518">
    <property type="entry name" value="HATPase_c"/>
    <property type="match status" value="1"/>
</dbReference>
<dbReference type="Gene3D" id="3.30.565.10">
    <property type="entry name" value="Histidine kinase-like ATPase, C-terminal domain"/>
    <property type="match status" value="1"/>
</dbReference>
<dbReference type="SUPFAM" id="SSF55785">
    <property type="entry name" value="PYP-like sensor domain (PAS domain)"/>
    <property type="match status" value="1"/>
</dbReference>
<dbReference type="InterPro" id="IPR004358">
    <property type="entry name" value="Sig_transdc_His_kin-like_C"/>
</dbReference>
<dbReference type="InterPro" id="IPR013655">
    <property type="entry name" value="PAS_fold_3"/>
</dbReference>
<dbReference type="SMART" id="SM00388">
    <property type="entry name" value="HisKA"/>
    <property type="match status" value="1"/>
</dbReference>
<dbReference type="InterPro" id="IPR035965">
    <property type="entry name" value="PAS-like_dom_sf"/>
</dbReference>
<accession>A0A512BE34</accession>
<dbReference type="InterPro" id="IPR036890">
    <property type="entry name" value="HATPase_C_sf"/>
</dbReference>
<dbReference type="SUPFAM" id="SSF47384">
    <property type="entry name" value="Homodimeric domain of signal transducing histidine kinase"/>
    <property type="match status" value="1"/>
</dbReference>
<gene>
    <name evidence="8" type="ORF">SAE01_27150</name>
</gene>
<dbReference type="SUPFAM" id="SSF55874">
    <property type="entry name" value="ATPase domain of HSP90 chaperone/DNA topoisomerase II/histidine kinase"/>
    <property type="match status" value="1"/>
</dbReference>
<sequence>MEAKKTPQDMLNFKHLSGLAGFILKNHLDEFAAEQLAWCYEFNLPILKLFKNLNEEQILGISKKTNAELLQILIENRAKEHLDDSLNKWENNKHEIIGRFDLVAEDITLVNHIRQKGLKKWILRYTSNPEEIIELHDEIADYTFANNSLSTNTYIKILTERLERKNSQLLEAQEIAQVGSFEWNFNEISRDNSPELRKIFETEEPQSYEEMLSHVHPDDREKVEKAVKQSLIEGSYGCEYRYIVNNKEKVLWTNAIIHYNDGKPVLMTGTVQDITERKKTEQSLLQKTFELEVSNSNLEKFAYVASHDLQEPLRKILMHTDLLISSEKDLLSERGRELLEKIASSTSKMKSLIKDILTYSTINPEKKKEKVSLEHLLQEVKTELEYLISQKAATIHSNHLPDANVFPSQIKQLFQNLIANSIKFSKKDQPPVITITHEIWGPEKVTGKKITPAFRYLHINFADNGIGFKEDEAQEIFSLFKRLHSQKEFEGSGLGLAICQKVVENHGGLIEATGVYNQGANFSIILPML</sequence>
<protein>
    <recommendedName>
        <fullName evidence="2">histidine kinase</fullName>
        <ecNumber evidence="2">2.7.13.3</ecNumber>
    </recommendedName>
</protein>
<comment type="catalytic activity">
    <reaction evidence="1">
        <text>ATP + protein L-histidine = ADP + protein N-phospho-L-histidine.</text>
        <dbReference type="EC" id="2.7.13.3"/>
    </reaction>
</comment>
<dbReference type="InterPro" id="IPR000014">
    <property type="entry name" value="PAS"/>
</dbReference>
<evidence type="ECO:0000256" key="5">
    <source>
        <dbReference type="ARBA" id="ARBA00022777"/>
    </source>
</evidence>
<dbReference type="PRINTS" id="PR00344">
    <property type="entry name" value="BCTRLSENSOR"/>
</dbReference>
<evidence type="ECO:0000313" key="8">
    <source>
        <dbReference type="EMBL" id="GEO10219.1"/>
    </source>
</evidence>
<keyword evidence="9" id="KW-1185">Reference proteome</keyword>
<feature type="domain" description="PAC" evidence="7">
    <location>
        <begin position="236"/>
        <end position="286"/>
    </location>
</feature>
<name>A0A512BE34_9BACT</name>
<organism evidence="8 9">
    <name type="scientific">Segetibacter aerophilus</name>
    <dbReference type="NCBI Taxonomy" id="670293"/>
    <lineage>
        <taxon>Bacteria</taxon>
        <taxon>Pseudomonadati</taxon>
        <taxon>Bacteroidota</taxon>
        <taxon>Chitinophagia</taxon>
        <taxon>Chitinophagales</taxon>
        <taxon>Chitinophagaceae</taxon>
        <taxon>Segetibacter</taxon>
    </lineage>
</organism>
<dbReference type="PROSITE" id="PS50113">
    <property type="entry name" value="PAC"/>
    <property type="match status" value="1"/>
</dbReference>
<dbReference type="Gene3D" id="1.10.287.130">
    <property type="match status" value="1"/>
</dbReference>
<dbReference type="AlphaFoldDB" id="A0A512BE34"/>
<dbReference type="OrthoDB" id="9766459at2"/>
<dbReference type="Gene3D" id="3.30.450.20">
    <property type="entry name" value="PAS domain"/>
    <property type="match status" value="1"/>
</dbReference>
<dbReference type="GO" id="GO:0000155">
    <property type="term" value="F:phosphorelay sensor kinase activity"/>
    <property type="evidence" value="ECO:0007669"/>
    <property type="project" value="InterPro"/>
</dbReference>
<feature type="domain" description="Histidine kinase" evidence="6">
    <location>
        <begin position="304"/>
        <end position="529"/>
    </location>
</feature>
<keyword evidence="4" id="KW-0808">Transferase</keyword>
<dbReference type="NCBIfam" id="TIGR00229">
    <property type="entry name" value="sensory_box"/>
    <property type="match status" value="1"/>
</dbReference>
<dbReference type="Proteomes" id="UP000321513">
    <property type="component" value="Unassembled WGS sequence"/>
</dbReference>
<dbReference type="CDD" id="cd00130">
    <property type="entry name" value="PAS"/>
    <property type="match status" value="1"/>
</dbReference>
<evidence type="ECO:0000259" key="6">
    <source>
        <dbReference type="PROSITE" id="PS50109"/>
    </source>
</evidence>
<dbReference type="InterPro" id="IPR000700">
    <property type="entry name" value="PAS-assoc_C"/>
</dbReference>
<dbReference type="CDD" id="cd00082">
    <property type="entry name" value="HisKA"/>
    <property type="match status" value="1"/>
</dbReference>
<reference evidence="8 9" key="1">
    <citation type="submission" date="2019-07" db="EMBL/GenBank/DDBJ databases">
        <title>Whole genome shotgun sequence of Segetibacter aerophilus NBRC 106135.</title>
        <authorList>
            <person name="Hosoyama A."/>
            <person name="Uohara A."/>
            <person name="Ohji S."/>
            <person name="Ichikawa N."/>
        </authorList>
    </citation>
    <scope>NUCLEOTIDE SEQUENCE [LARGE SCALE GENOMIC DNA]</scope>
    <source>
        <strain evidence="8 9">NBRC 106135</strain>
    </source>
</reference>